<dbReference type="Proteomes" id="UP001596072">
    <property type="component" value="Unassembled WGS sequence"/>
</dbReference>
<comment type="caution">
    <text evidence="1">The sequence shown here is derived from an EMBL/GenBank/DDBJ whole genome shotgun (WGS) entry which is preliminary data.</text>
</comment>
<sequence>MQPRGQVLVELPDGTTVQGLLLKWGRDEKAALVTYELDGRVATTWIPLERVLPIEVPD</sequence>
<keyword evidence="2" id="KW-1185">Reference proteome</keyword>
<evidence type="ECO:0000313" key="2">
    <source>
        <dbReference type="Proteomes" id="UP001596072"/>
    </source>
</evidence>
<accession>A0ABW0ZCZ3</accession>
<organism evidence="1 2">
    <name type="scientific">Nocardioides vastitatis</name>
    <dbReference type="NCBI Taxonomy" id="2568655"/>
    <lineage>
        <taxon>Bacteria</taxon>
        <taxon>Bacillati</taxon>
        <taxon>Actinomycetota</taxon>
        <taxon>Actinomycetes</taxon>
        <taxon>Propionibacteriales</taxon>
        <taxon>Nocardioidaceae</taxon>
        <taxon>Nocardioides</taxon>
    </lineage>
</organism>
<evidence type="ECO:0000313" key="1">
    <source>
        <dbReference type="EMBL" id="MFC5727853.1"/>
    </source>
</evidence>
<dbReference type="RefSeq" id="WP_168798216.1">
    <property type="nucleotide sequence ID" value="NZ_JBHSNS010000001.1"/>
</dbReference>
<evidence type="ECO:0008006" key="3">
    <source>
        <dbReference type="Google" id="ProtNLM"/>
    </source>
</evidence>
<dbReference type="EMBL" id="JBHSNS010000001">
    <property type="protein sequence ID" value="MFC5727853.1"/>
    <property type="molecule type" value="Genomic_DNA"/>
</dbReference>
<name>A0ABW0ZCZ3_9ACTN</name>
<proteinExistence type="predicted"/>
<reference evidence="2" key="1">
    <citation type="journal article" date="2019" name="Int. J. Syst. Evol. Microbiol.">
        <title>The Global Catalogue of Microorganisms (GCM) 10K type strain sequencing project: providing services to taxonomists for standard genome sequencing and annotation.</title>
        <authorList>
            <consortium name="The Broad Institute Genomics Platform"/>
            <consortium name="The Broad Institute Genome Sequencing Center for Infectious Disease"/>
            <person name="Wu L."/>
            <person name="Ma J."/>
        </authorList>
    </citation>
    <scope>NUCLEOTIDE SEQUENCE [LARGE SCALE GENOMIC DNA]</scope>
    <source>
        <strain evidence="2">YIM 94188</strain>
    </source>
</reference>
<gene>
    <name evidence="1" type="ORF">ACFPQB_02910</name>
</gene>
<protein>
    <recommendedName>
        <fullName evidence="3">DUF4926 domain-containing protein</fullName>
    </recommendedName>
</protein>